<reference evidence="2" key="1">
    <citation type="submission" date="2015-06" db="EMBL/GenBank/DDBJ databases">
        <authorList>
            <person name="Nguyen H."/>
        </authorList>
    </citation>
    <scope>NUCLEOTIDE SEQUENCE</scope>
    <source>
        <strain evidence="2">DAOM 180753</strain>
    </source>
</reference>
<proteinExistence type="predicted"/>
<evidence type="ECO:0000313" key="2">
    <source>
        <dbReference type="EMBL" id="KAJ9490015.1"/>
    </source>
</evidence>
<name>A0AAI9TMH5_PENTH</name>
<dbReference type="Proteomes" id="UP001227192">
    <property type="component" value="Unassembled WGS sequence"/>
</dbReference>
<gene>
    <name evidence="2" type="ORF">VN97_g3258</name>
</gene>
<organism evidence="2 3">
    <name type="scientific">Penicillium thymicola</name>
    <dbReference type="NCBI Taxonomy" id="293382"/>
    <lineage>
        <taxon>Eukaryota</taxon>
        <taxon>Fungi</taxon>
        <taxon>Dikarya</taxon>
        <taxon>Ascomycota</taxon>
        <taxon>Pezizomycotina</taxon>
        <taxon>Eurotiomycetes</taxon>
        <taxon>Eurotiomycetidae</taxon>
        <taxon>Eurotiales</taxon>
        <taxon>Aspergillaceae</taxon>
        <taxon>Penicillium</taxon>
    </lineage>
</organism>
<keyword evidence="1" id="KW-0472">Membrane</keyword>
<feature type="transmembrane region" description="Helical" evidence="1">
    <location>
        <begin position="7"/>
        <end position="26"/>
    </location>
</feature>
<sequence>MYLNINISPYSLYCCFFCPLLLYYLIPSFSLFSISSNFAAACLTHKIHHALLYSLRWQRRAVCQRQHHPLRPS</sequence>
<keyword evidence="1" id="KW-0812">Transmembrane</keyword>
<keyword evidence="3" id="KW-1185">Reference proteome</keyword>
<protein>
    <submittedName>
        <fullName evidence="2">Uncharacterized protein</fullName>
    </submittedName>
</protein>
<comment type="caution">
    <text evidence="2">The sequence shown here is derived from an EMBL/GenBank/DDBJ whole genome shotgun (WGS) entry which is preliminary data.</text>
</comment>
<evidence type="ECO:0000256" key="1">
    <source>
        <dbReference type="SAM" id="Phobius"/>
    </source>
</evidence>
<keyword evidence="1" id="KW-1133">Transmembrane helix</keyword>
<evidence type="ECO:0000313" key="3">
    <source>
        <dbReference type="Proteomes" id="UP001227192"/>
    </source>
</evidence>
<reference evidence="2" key="2">
    <citation type="journal article" date="2016" name="Fungal Biol.">
        <title>Ochratoxin A production by Penicillium thymicola.</title>
        <authorList>
            <person name="Nguyen H.D.T."/>
            <person name="McMullin D.R."/>
            <person name="Ponomareva E."/>
            <person name="Riley R."/>
            <person name="Pomraning K.R."/>
            <person name="Baker S.E."/>
            <person name="Seifert K.A."/>
        </authorList>
    </citation>
    <scope>NUCLEOTIDE SEQUENCE</scope>
    <source>
        <strain evidence="2">DAOM 180753</strain>
    </source>
</reference>
<dbReference type="AlphaFoldDB" id="A0AAI9TMH5"/>
<dbReference type="EMBL" id="LACB01000068">
    <property type="protein sequence ID" value="KAJ9490015.1"/>
    <property type="molecule type" value="Genomic_DNA"/>
</dbReference>
<accession>A0AAI9TMH5</accession>